<evidence type="ECO:0000256" key="1">
    <source>
        <dbReference type="SAM" id="MobiDB-lite"/>
    </source>
</evidence>
<keyword evidence="4" id="KW-1185">Reference proteome</keyword>
<feature type="domain" description="Rab-GAP TBC" evidence="2">
    <location>
        <begin position="207"/>
        <end position="399"/>
    </location>
</feature>
<dbReference type="Gene3D" id="1.10.8.270">
    <property type="entry name" value="putative rabgap domain of human tbc1 domain family member 14 like domains"/>
    <property type="match status" value="1"/>
</dbReference>
<protein>
    <recommendedName>
        <fullName evidence="2">Rab-GAP TBC domain-containing protein</fullName>
    </recommendedName>
</protein>
<dbReference type="Proteomes" id="UP000242875">
    <property type="component" value="Unassembled WGS sequence"/>
</dbReference>
<dbReference type="PANTHER" id="PTHR47219:SF9">
    <property type="entry name" value="GTPASE ACTIVATING PROTEIN AND CENTROSOME-ASSOCIATED, ISOFORM B"/>
    <property type="match status" value="1"/>
</dbReference>
<dbReference type="PROSITE" id="PS50086">
    <property type="entry name" value="TBC_RABGAP"/>
    <property type="match status" value="1"/>
</dbReference>
<dbReference type="OrthoDB" id="294251at2759"/>
<organism evidence="3 4">
    <name type="scientific">Bifiguratus adelaidae</name>
    <dbReference type="NCBI Taxonomy" id="1938954"/>
    <lineage>
        <taxon>Eukaryota</taxon>
        <taxon>Fungi</taxon>
        <taxon>Fungi incertae sedis</taxon>
        <taxon>Mucoromycota</taxon>
        <taxon>Mucoromycotina</taxon>
        <taxon>Endogonomycetes</taxon>
        <taxon>Endogonales</taxon>
        <taxon>Endogonales incertae sedis</taxon>
        <taxon>Bifiguratus</taxon>
    </lineage>
</organism>
<feature type="compositionally biased region" description="Basic and acidic residues" evidence="1">
    <location>
        <begin position="1"/>
        <end position="12"/>
    </location>
</feature>
<dbReference type="SMART" id="SM00164">
    <property type="entry name" value="TBC"/>
    <property type="match status" value="1"/>
</dbReference>
<dbReference type="AlphaFoldDB" id="A0A261Y6K8"/>
<sequence>MQAESSSEHKDTTTGVATEPMDDIALRVSPSSSTTINTTNPTIHDQASETPNDKRNDTLDTISSSGTSVMSVLSDITDFADPYPYRTMSRAINGNIPPLYPSPGSKVNSTVIADAEDVKAQYQEAEGRMKPVPEVAAEMEKWYWNVDRYGFMFDEQTSLNAPNRAHTEREISRAEKWQRMAKRVRRQNMEVFDFAWTAKLVARVYKGVPDSWRREVWYYFVTGGLRDFDEDVELLAKYKELLDQSSEHDRQIDLDIPRTMHGHVLFRTRYGYGQRALFNVLRAFAILDPKVGYCQGMTNVAAMLLLYFEEERCFTGLMHMFERYRLRNLFVPGFPALMEAFFVQERLMEMLIPKVAKHLDNLMISSSSYATRWYITLYTGAVIPYHLLLRIWDLMFLCGFDILIYTAIALLKWHQEFIISAEFETIMERLNGLLTVHDDDKFVHLIRKLYEKGQSRCLTDRLRGDYTKSTS</sequence>
<dbReference type="InterPro" id="IPR000195">
    <property type="entry name" value="Rab-GAP-TBC_dom"/>
</dbReference>
<dbReference type="PANTHER" id="PTHR47219">
    <property type="entry name" value="RAB GTPASE-ACTIVATING PROTEIN 1-LIKE"/>
    <property type="match status" value="1"/>
</dbReference>
<dbReference type="Pfam" id="PF00566">
    <property type="entry name" value="RabGAP-TBC"/>
    <property type="match status" value="1"/>
</dbReference>
<dbReference type="InterPro" id="IPR035969">
    <property type="entry name" value="Rab-GAP_TBC_sf"/>
</dbReference>
<feature type="compositionally biased region" description="Low complexity" evidence="1">
    <location>
        <begin position="29"/>
        <end position="43"/>
    </location>
</feature>
<feature type="region of interest" description="Disordered" evidence="1">
    <location>
        <begin position="1"/>
        <end position="59"/>
    </location>
</feature>
<dbReference type="GO" id="GO:0031267">
    <property type="term" value="F:small GTPase binding"/>
    <property type="evidence" value="ECO:0007669"/>
    <property type="project" value="TreeGrafter"/>
</dbReference>
<gene>
    <name evidence="3" type="ORF">BZG36_00836</name>
</gene>
<dbReference type="FunFam" id="1.10.8.270:FF:000016">
    <property type="entry name" value="TBC1 domain family member 2A"/>
    <property type="match status" value="1"/>
</dbReference>
<dbReference type="EMBL" id="MVBO01000005">
    <property type="protein sequence ID" value="OZJ06211.1"/>
    <property type="molecule type" value="Genomic_DNA"/>
</dbReference>
<dbReference type="SUPFAM" id="SSF47923">
    <property type="entry name" value="Ypt/Rab-GAP domain of gyp1p"/>
    <property type="match status" value="2"/>
</dbReference>
<evidence type="ECO:0000313" key="3">
    <source>
        <dbReference type="EMBL" id="OZJ06211.1"/>
    </source>
</evidence>
<comment type="caution">
    <text evidence="3">The sequence shown here is derived from an EMBL/GenBank/DDBJ whole genome shotgun (WGS) entry which is preliminary data.</text>
</comment>
<accession>A0A261Y6K8</accession>
<reference evidence="3 4" key="1">
    <citation type="journal article" date="2017" name="Mycologia">
        <title>Bifiguratus adelaidae, gen. et sp. nov., a new member of Mucoromycotina in endophytic and soil-dwelling habitats.</title>
        <authorList>
            <person name="Torres-Cruz T.J."/>
            <person name="Billingsley Tobias T.L."/>
            <person name="Almatruk M."/>
            <person name="Hesse C."/>
            <person name="Kuske C.R."/>
            <person name="Desiro A."/>
            <person name="Benucci G.M."/>
            <person name="Bonito G."/>
            <person name="Stajich J.E."/>
            <person name="Dunlap C."/>
            <person name="Arnold A.E."/>
            <person name="Porras-Alfaro A."/>
        </authorList>
    </citation>
    <scope>NUCLEOTIDE SEQUENCE [LARGE SCALE GENOMIC DNA]</scope>
    <source>
        <strain evidence="3 4">AZ0501</strain>
    </source>
</reference>
<name>A0A261Y6K8_9FUNG</name>
<dbReference type="GO" id="GO:0005096">
    <property type="term" value="F:GTPase activator activity"/>
    <property type="evidence" value="ECO:0007669"/>
    <property type="project" value="TreeGrafter"/>
</dbReference>
<evidence type="ECO:0000259" key="2">
    <source>
        <dbReference type="PROSITE" id="PS50086"/>
    </source>
</evidence>
<dbReference type="Gene3D" id="1.10.472.80">
    <property type="entry name" value="Ypt/Rab-GAP domain of gyp1p, domain 3"/>
    <property type="match status" value="1"/>
</dbReference>
<proteinExistence type="predicted"/>
<evidence type="ECO:0000313" key="4">
    <source>
        <dbReference type="Proteomes" id="UP000242875"/>
    </source>
</evidence>
<dbReference type="InterPro" id="IPR050302">
    <property type="entry name" value="Rab_GAP_TBC_domain"/>
</dbReference>